<feature type="domain" description="Cytochrome c" evidence="6">
    <location>
        <begin position="59"/>
        <end position="151"/>
    </location>
</feature>
<feature type="chain" id="PRO_5016599120" evidence="5">
    <location>
        <begin position="24"/>
        <end position="188"/>
    </location>
</feature>
<dbReference type="PANTHER" id="PTHR35008">
    <property type="entry name" value="BLL4482 PROTEIN-RELATED"/>
    <property type="match status" value="1"/>
</dbReference>
<evidence type="ECO:0000256" key="2">
    <source>
        <dbReference type="ARBA" id="ARBA00022723"/>
    </source>
</evidence>
<dbReference type="AlphaFoldDB" id="A0A380WBJ4"/>
<dbReference type="InterPro" id="IPR036909">
    <property type="entry name" value="Cyt_c-like_dom_sf"/>
</dbReference>
<evidence type="ECO:0000259" key="6">
    <source>
        <dbReference type="PROSITE" id="PS51007"/>
    </source>
</evidence>
<dbReference type="GO" id="GO:0009055">
    <property type="term" value="F:electron transfer activity"/>
    <property type="evidence" value="ECO:0007669"/>
    <property type="project" value="InterPro"/>
</dbReference>
<dbReference type="SUPFAM" id="SSF46626">
    <property type="entry name" value="Cytochrome c"/>
    <property type="match status" value="1"/>
</dbReference>
<organism evidence="7 8">
    <name type="scientific">Afipia felis</name>
    <name type="common">Cat scratch disease bacillus</name>
    <dbReference type="NCBI Taxonomy" id="1035"/>
    <lineage>
        <taxon>Bacteria</taxon>
        <taxon>Pseudomonadati</taxon>
        <taxon>Pseudomonadota</taxon>
        <taxon>Alphaproteobacteria</taxon>
        <taxon>Hyphomicrobiales</taxon>
        <taxon>Nitrobacteraceae</taxon>
        <taxon>Afipia</taxon>
    </lineage>
</organism>
<dbReference type="PROSITE" id="PS51007">
    <property type="entry name" value="CYTC"/>
    <property type="match status" value="1"/>
</dbReference>
<evidence type="ECO:0000313" key="7">
    <source>
        <dbReference type="EMBL" id="SUU86348.1"/>
    </source>
</evidence>
<keyword evidence="1 4" id="KW-0349">Heme</keyword>
<keyword evidence="5" id="KW-0732">Signal</keyword>
<dbReference type="Pfam" id="PF00034">
    <property type="entry name" value="Cytochrom_C"/>
    <property type="match status" value="1"/>
</dbReference>
<dbReference type="EMBL" id="UIGB01000001">
    <property type="protein sequence ID" value="SUU86348.1"/>
    <property type="molecule type" value="Genomic_DNA"/>
</dbReference>
<dbReference type="OrthoDB" id="9779283at2"/>
<evidence type="ECO:0000256" key="5">
    <source>
        <dbReference type="SAM" id="SignalP"/>
    </source>
</evidence>
<evidence type="ECO:0000256" key="4">
    <source>
        <dbReference type="PROSITE-ProRule" id="PRU00433"/>
    </source>
</evidence>
<feature type="signal peptide" evidence="5">
    <location>
        <begin position="1"/>
        <end position="23"/>
    </location>
</feature>
<keyword evidence="3 4" id="KW-0408">Iron</keyword>
<dbReference type="InterPro" id="IPR051459">
    <property type="entry name" value="Cytochrome_c-type_DH"/>
</dbReference>
<dbReference type="Proteomes" id="UP000254343">
    <property type="component" value="Unassembled WGS sequence"/>
</dbReference>
<dbReference type="GO" id="GO:0046872">
    <property type="term" value="F:metal ion binding"/>
    <property type="evidence" value="ECO:0007669"/>
    <property type="project" value="UniProtKB-KW"/>
</dbReference>
<dbReference type="Gene3D" id="1.10.760.10">
    <property type="entry name" value="Cytochrome c-like domain"/>
    <property type="match status" value="1"/>
</dbReference>
<dbReference type="InterPro" id="IPR009056">
    <property type="entry name" value="Cyt_c-like_dom"/>
</dbReference>
<evidence type="ECO:0000256" key="1">
    <source>
        <dbReference type="ARBA" id="ARBA00022617"/>
    </source>
</evidence>
<protein>
    <submittedName>
        <fullName evidence="7">Cytochrome c</fullName>
    </submittedName>
</protein>
<dbReference type="GO" id="GO:0020037">
    <property type="term" value="F:heme binding"/>
    <property type="evidence" value="ECO:0007669"/>
    <property type="project" value="InterPro"/>
</dbReference>
<proteinExistence type="predicted"/>
<accession>A0A380WBJ4</accession>
<evidence type="ECO:0000256" key="3">
    <source>
        <dbReference type="ARBA" id="ARBA00023004"/>
    </source>
</evidence>
<reference evidence="7 8" key="1">
    <citation type="submission" date="2018-06" db="EMBL/GenBank/DDBJ databases">
        <authorList>
            <consortium name="Pathogen Informatics"/>
            <person name="Doyle S."/>
        </authorList>
    </citation>
    <scope>NUCLEOTIDE SEQUENCE [LARGE SCALE GENOMIC DNA]</scope>
    <source>
        <strain evidence="7 8">NCTC12722</strain>
    </source>
</reference>
<evidence type="ECO:0000313" key="8">
    <source>
        <dbReference type="Proteomes" id="UP000254343"/>
    </source>
</evidence>
<keyword evidence="2 4" id="KW-0479">Metal-binding</keyword>
<sequence>MSMHKKSLLLIAGVMLFSGSVQAQSIIDHYGFGKPATDQEIAKYFSIPPSGRGLPPGSGTAKEGATVFADNCAACHGDKLQGNPAAGIGGDKLLGGRGSLATKTPVKTVESYWPYATTLFDYIKRAMPFSAPGSLTDDQVYSVVAYILSEGKVIKPTEVMNAQTLPKVAMPNRDGFIPDSRPELELYK</sequence>
<gene>
    <name evidence="7" type="ORF">NCTC12722_03573</name>
</gene>
<dbReference type="PANTHER" id="PTHR35008:SF8">
    <property type="entry name" value="ALCOHOL DEHYDROGENASE CYTOCHROME C SUBUNIT"/>
    <property type="match status" value="1"/>
</dbReference>
<name>A0A380WBJ4_AFIFE</name>
<dbReference type="RefSeq" id="WP_002717173.1">
    <property type="nucleotide sequence ID" value="NZ_UFSI01000001.1"/>
</dbReference>